<keyword evidence="2" id="KW-1185">Reference proteome</keyword>
<evidence type="ECO:0008006" key="3">
    <source>
        <dbReference type="Google" id="ProtNLM"/>
    </source>
</evidence>
<dbReference type="AlphaFoldDB" id="A0A3N4GS58"/>
<proteinExistence type="predicted"/>
<sequence length="112" mass="12828">MALNVSELEKALAGPMVTAEVLKRTEEVAEYWRSLTQGVFEHQKEHTLKSGYVEEPGDYERSIRAKTIRRKDGSIKGRVESTDYKAHWIEYGSSKMPTYAFAEKTRSHFTNG</sequence>
<evidence type="ECO:0000313" key="1">
    <source>
        <dbReference type="EMBL" id="RPA65809.1"/>
    </source>
</evidence>
<dbReference type="OrthoDB" id="4775182at2"/>
<comment type="caution">
    <text evidence="1">The sequence shown here is derived from an EMBL/GenBank/DDBJ whole genome shotgun (WGS) entry which is preliminary data.</text>
</comment>
<organism evidence="1 2">
    <name type="scientific">Gordonia oryzae</name>
    <dbReference type="NCBI Taxonomy" id="2487349"/>
    <lineage>
        <taxon>Bacteria</taxon>
        <taxon>Bacillati</taxon>
        <taxon>Actinomycetota</taxon>
        <taxon>Actinomycetes</taxon>
        <taxon>Mycobacteriales</taxon>
        <taxon>Gordoniaceae</taxon>
        <taxon>Gordonia</taxon>
    </lineage>
</organism>
<protein>
    <recommendedName>
        <fullName evidence="3">HK97 gp10 family phage protein</fullName>
    </recommendedName>
</protein>
<evidence type="ECO:0000313" key="2">
    <source>
        <dbReference type="Proteomes" id="UP000267536"/>
    </source>
</evidence>
<dbReference type="Proteomes" id="UP000267536">
    <property type="component" value="Unassembled WGS sequence"/>
</dbReference>
<gene>
    <name evidence="1" type="ORF">EF294_03470</name>
</gene>
<dbReference type="RefSeq" id="WP_123925634.1">
    <property type="nucleotide sequence ID" value="NZ_JBPSDP010000012.1"/>
</dbReference>
<name>A0A3N4GS58_9ACTN</name>
<dbReference type="EMBL" id="RKMH01000002">
    <property type="protein sequence ID" value="RPA65809.1"/>
    <property type="molecule type" value="Genomic_DNA"/>
</dbReference>
<reference evidence="1 2" key="1">
    <citation type="submission" date="2018-11" db="EMBL/GenBank/DDBJ databases">
        <title>Draft genome sequence of Gordonia sp. RS15-1S isolated from rice stems.</title>
        <authorList>
            <person name="Muangham S."/>
        </authorList>
    </citation>
    <scope>NUCLEOTIDE SEQUENCE [LARGE SCALE GENOMIC DNA]</scope>
    <source>
        <strain evidence="1 2">RS15-1S</strain>
    </source>
</reference>
<accession>A0A3N4GS58</accession>